<dbReference type="PANTHER" id="PTHR14269">
    <property type="entry name" value="CDP-DIACYLGLYCEROL--GLYCEROL-3-PHOSPHATE 3-PHOSPHATIDYLTRANSFERASE-RELATED"/>
    <property type="match status" value="1"/>
</dbReference>
<feature type="transmembrane region" description="Helical" evidence="12">
    <location>
        <begin position="12"/>
        <end position="31"/>
    </location>
</feature>
<dbReference type="InterPro" id="IPR048254">
    <property type="entry name" value="CDP_ALCOHOL_P_TRANSF_CS"/>
</dbReference>
<dbReference type="InterPro" id="IPR004570">
    <property type="entry name" value="Phosphatidylglycerol_P_synth"/>
</dbReference>
<accession>Q2NE71</accession>
<feature type="transmembrane region" description="Helical" evidence="12">
    <location>
        <begin position="37"/>
        <end position="53"/>
    </location>
</feature>
<evidence type="ECO:0000313" key="13">
    <source>
        <dbReference type="EMBL" id="ABC57882.1"/>
    </source>
</evidence>
<dbReference type="InterPro" id="IPR043130">
    <property type="entry name" value="CDP-OH_PTrfase_TM_dom"/>
</dbReference>
<reference evidence="13 14" key="1">
    <citation type="journal article" date="2006" name="J. Bacteriol.">
        <title>The genome sequence of Methanosphaera stadtmanae reveals why this human intestinal archaeon is restricted to methanol and H2 for methane formation and ATP synthesis.</title>
        <authorList>
            <person name="Fricke W.F."/>
            <person name="Seedorf H."/>
            <person name="Henne A."/>
            <person name="Kruer M."/>
            <person name="Liesegang H."/>
            <person name="Hedderich R."/>
            <person name="Gottschalk G."/>
            <person name="Thauer R.K."/>
        </authorList>
    </citation>
    <scope>NUCLEOTIDE SEQUENCE [LARGE SCALE GENOMIC DNA]</scope>
    <source>
        <strain evidence="14">ATCC 43021 / DSM 3091 / JCM 11832 / MCB-3</strain>
    </source>
</reference>
<feature type="transmembrane region" description="Helical" evidence="12">
    <location>
        <begin position="96"/>
        <end position="116"/>
    </location>
</feature>
<keyword evidence="9" id="KW-0594">Phospholipid biosynthesis</keyword>
<protein>
    <submittedName>
        <fullName evidence="13">Hypothetical membrane-spanning protein</fullName>
    </submittedName>
</protein>
<keyword evidence="4 11" id="KW-0808">Transferase</keyword>
<dbReference type="InterPro" id="IPR000462">
    <property type="entry name" value="CDP-OH_P_trans"/>
</dbReference>
<dbReference type="AlphaFoldDB" id="Q2NE71"/>
<evidence type="ECO:0000256" key="12">
    <source>
        <dbReference type="SAM" id="Phobius"/>
    </source>
</evidence>
<comment type="subcellular location">
    <subcellularLocation>
        <location evidence="1">Membrane</location>
        <topology evidence="1">Multi-pass membrane protein</topology>
    </subcellularLocation>
</comment>
<evidence type="ECO:0000256" key="8">
    <source>
        <dbReference type="ARBA" id="ARBA00023136"/>
    </source>
</evidence>
<dbReference type="Proteomes" id="UP000001931">
    <property type="component" value="Chromosome"/>
</dbReference>
<dbReference type="GO" id="GO:0046474">
    <property type="term" value="P:glycerophospholipid biosynthetic process"/>
    <property type="evidence" value="ECO:0007669"/>
    <property type="project" value="TreeGrafter"/>
</dbReference>
<dbReference type="GO" id="GO:0016020">
    <property type="term" value="C:membrane"/>
    <property type="evidence" value="ECO:0007669"/>
    <property type="project" value="UniProtKB-SubCell"/>
</dbReference>
<keyword evidence="5 12" id="KW-0812">Transmembrane</keyword>
<dbReference type="GO" id="GO:0008444">
    <property type="term" value="F:CDP-diacylglycerol-glycerol-3-phosphate 3-phosphatidyltransferase activity"/>
    <property type="evidence" value="ECO:0007669"/>
    <property type="project" value="InterPro"/>
</dbReference>
<evidence type="ECO:0000256" key="2">
    <source>
        <dbReference type="ARBA" id="ARBA00010441"/>
    </source>
</evidence>
<keyword evidence="7" id="KW-0443">Lipid metabolism</keyword>
<dbReference type="Pfam" id="PF01066">
    <property type="entry name" value="CDP-OH_P_transf"/>
    <property type="match status" value="1"/>
</dbReference>
<dbReference type="GeneID" id="3854912"/>
<feature type="transmembrane region" description="Helical" evidence="12">
    <location>
        <begin position="154"/>
        <end position="175"/>
    </location>
</feature>
<evidence type="ECO:0000256" key="4">
    <source>
        <dbReference type="ARBA" id="ARBA00022679"/>
    </source>
</evidence>
<dbReference type="EMBL" id="CP000102">
    <property type="protein sequence ID" value="ABC57882.1"/>
    <property type="molecule type" value="Genomic_DNA"/>
</dbReference>
<dbReference type="RefSeq" id="WP_011407081.1">
    <property type="nucleotide sequence ID" value="NC_007681.1"/>
</dbReference>
<dbReference type="PROSITE" id="PS00379">
    <property type="entry name" value="CDP_ALCOHOL_P_TRANSF"/>
    <property type="match status" value="1"/>
</dbReference>
<keyword evidence="14" id="KW-1185">Reference proteome</keyword>
<evidence type="ECO:0000256" key="5">
    <source>
        <dbReference type="ARBA" id="ARBA00022692"/>
    </source>
</evidence>
<evidence type="ECO:0000256" key="1">
    <source>
        <dbReference type="ARBA" id="ARBA00004141"/>
    </source>
</evidence>
<proteinExistence type="inferred from homology"/>
<evidence type="ECO:0000256" key="7">
    <source>
        <dbReference type="ARBA" id="ARBA00023098"/>
    </source>
</evidence>
<name>Q2NE71_METST</name>
<evidence type="ECO:0000256" key="3">
    <source>
        <dbReference type="ARBA" id="ARBA00022516"/>
    </source>
</evidence>
<dbReference type="InterPro" id="IPR050324">
    <property type="entry name" value="CDP-alcohol_PTase-I"/>
</dbReference>
<organism evidence="13 14">
    <name type="scientific">Methanosphaera stadtmanae (strain ATCC 43021 / DSM 3091 / JCM 11832 / MCB-3)</name>
    <dbReference type="NCBI Taxonomy" id="339860"/>
    <lineage>
        <taxon>Archaea</taxon>
        <taxon>Methanobacteriati</taxon>
        <taxon>Methanobacteriota</taxon>
        <taxon>Methanomada group</taxon>
        <taxon>Methanobacteria</taxon>
        <taxon>Methanobacteriales</taxon>
        <taxon>Methanobacteriaceae</taxon>
        <taxon>Methanosphaera</taxon>
    </lineage>
</organism>
<evidence type="ECO:0000256" key="9">
    <source>
        <dbReference type="ARBA" id="ARBA00023209"/>
    </source>
</evidence>
<evidence type="ECO:0000256" key="10">
    <source>
        <dbReference type="ARBA" id="ARBA00023264"/>
    </source>
</evidence>
<dbReference type="PIRSF" id="PIRSF000847">
    <property type="entry name" value="Phos_ph_gly_syn"/>
    <property type="match status" value="1"/>
</dbReference>
<dbReference type="Gene3D" id="1.20.120.1760">
    <property type="match status" value="1"/>
</dbReference>
<sequence length="184" mass="20840">MYDLFNNANKLSFLRIILSILFSIGLCDLYINNNKISIILLILFIIISLTDIFDGKIARKNNLTSSFGSKLDVIADITFVLLSYIVLVYVNKIPSWFLILTIIVFSEFILTSSILANNKDKSLIFDKIGKYFGVICMAIPGMVLFSNIINCNYIVNIIIIITSIMGIISFISRLVKCYKIKKLD</sequence>
<comment type="similarity">
    <text evidence="2 11">Belongs to the CDP-alcohol phosphatidyltransferase class-I family.</text>
</comment>
<dbReference type="HOGENOM" id="CLU_110585_0_0_2"/>
<feature type="transmembrane region" description="Helical" evidence="12">
    <location>
        <begin position="128"/>
        <end position="148"/>
    </location>
</feature>
<evidence type="ECO:0000313" key="14">
    <source>
        <dbReference type="Proteomes" id="UP000001931"/>
    </source>
</evidence>
<dbReference type="PANTHER" id="PTHR14269:SF11">
    <property type="entry name" value="CDP-DIACYLGLYCEROL--GLYCEROL-3-PHOSPHATE 3-PHOSPHATIDYLTRANSFERASE"/>
    <property type="match status" value="1"/>
</dbReference>
<keyword evidence="6 12" id="KW-1133">Transmembrane helix</keyword>
<evidence type="ECO:0000256" key="6">
    <source>
        <dbReference type="ARBA" id="ARBA00022989"/>
    </source>
</evidence>
<dbReference type="eggNOG" id="arCOG09739">
    <property type="taxonomic scope" value="Archaea"/>
</dbReference>
<feature type="transmembrane region" description="Helical" evidence="12">
    <location>
        <begin position="73"/>
        <end position="90"/>
    </location>
</feature>
<gene>
    <name evidence="13" type="ordered locus">Msp_1513</name>
</gene>
<evidence type="ECO:0000256" key="11">
    <source>
        <dbReference type="RuleBase" id="RU003750"/>
    </source>
</evidence>
<keyword evidence="8 12" id="KW-0472">Membrane</keyword>
<keyword evidence="10" id="KW-1208">Phospholipid metabolism</keyword>
<keyword evidence="3" id="KW-0444">Lipid biosynthesis</keyword>
<dbReference type="KEGG" id="mst:Msp_1513"/>